<dbReference type="InterPro" id="IPR018164">
    <property type="entry name" value="Ala-tRNA-synth_IIc_N"/>
</dbReference>
<dbReference type="PANTHER" id="PTHR11777">
    <property type="entry name" value="ALANYL-TRNA SYNTHETASE"/>
    <property type="match status" value="1"/>
</dbReference>
<dbReference type="InterPro" id="IPR018163">
    <property type="entry name" value="Thr/Ala-tRNA-synth_IIc_edit"/>
</dbReference>
<evidence type="ECO:0000256" key="4">
    <source>
        <dbReference type="ARBA" id="ARBA00022741"/>
    </source>
</evidence>
<evidence type="ECO:0000259" key="10">
    <source>
        <dbReference type="PROSITE" id="PS50860"/>
    </source>
</evidence>
<keyword evidence="12" id="KW-1185">Reference proteome</keyword>
<dbReference type="AlphaFoldDB" id="A0A917P6J5"/>
<dbReference type="GO" id="GO:0000049">
    <property type="term" value="F:tRNA binding"/>
    <property type="evidence" value="ECO:0007669"/>
    <property type="project" value="UniProtKB-KW"/>
</dbReference>
<dbReference type="RefSeq" id="WP_188960604.1">
    <property type="nucleotide sequence ID" value="NZ_BMOE01000001.1"/>
</dbReference>
<dbReference type="GO" id="GO:0004813">
    <property type="term" value="F:alanine-tRNA ligase activity"/>
    <property type="evidence" value="ECO:0007669"/>
    <property type="project" value="InterPro"/>
</dbReference>
<dbReference type="GO" id="GO:0005829">
    <property type="term" value="C:cytosol"/>
    <property type="evidence" value="ECO:0007669"/>
    <property type="project" value="TreeGrafter"/>
</dbReference>
<evidence type="ECO:0000256" key="7">
    <source>
        <dbReference type="ARBA" id="ARBA00022917"/>
    </source>
</evidence>
<keyword evidence="3" id="KW-0436">Ligase</keyword>
<keyword evidence="8" id="KW-0030">Aminoacyl-tRNA synthetase</keyword>
<dbReference type="InterPro" id="IPR050058">
    <property type="entry name" value="Ala-tRNA_ligase"/>
</dbReference>
<feature type="coiled-coil region" evidence="9">
    <location>
        <begin position="275"/>
        <end position="302"/>
    </location>
</feature>
<evidence type="ECO:0000256" key="8">
    <source>
        <dbReference type="ARBA" id="ARBA00023146"/>
    </source>
</evidence>
<dbReference type="GO" id="GO:0006419">
    <property type="term" value="P:alanyl-tRNA aminoacylation"/>
    <property type="evidence" value="ECO:0007669"/>
    <property type="project" value="InterPro"/>
</dbReference>
<sequence length="406" mass="42845">MTLPPAPVPPTERLYWTRPEDRTFTARVMAVREGRVALDGTLFYPEGGGQPCDAGTLAWEGGTASVTDVQKDGQVIWHAVTGDGPPVGAQVTGTLDWARRYRHSQRHTGEHLLAQAFHRVSPAFAVRAVSMRGPECTLDLAGQPGASHVAAAQATLMEALRDGLTLETTMVPAAGLGAFPLRRPPQVDGTVRVVLYRDAAGEVWEASACGGTHLQAGAQVAPVVVLKTERLKGDLTRVTFMAGEEATLRLSGVYADAQALARTFSVGVERLPERVTDQAAQVQALTADVAALQRRVAALHLERAGWTPLPDATDVHGTLLQVEDDVLPALLDLASREAGRVTVAVSPNGRAGVASGSGAHPAGPLLKAFLTAGGGRGGGRPELAQGQTERPEDFMHAVRTWLHPVS</sequence>
<dbReference type="Gene3D" id="2.40.30.130">
    <property type="match status" value="1"/>
</dbReference>
<evidence type="ECO:0000256" key="6">
    <source>
        <dbReference type="ARBA" id="ARBA00022884"/>
    </source>
</evidence>
<dbReference type="EMBL" id="BMOE01000001">
    <property type="protein sequence ID" value="GGJ64009.1"/>
    <property type="molecule type" value="Genomic_DNA"/>
</dbReference>
<accession>A0A917P6J5</accession>
<organism evidence="11 12">
    <name type="scientific">Deinococcus aquiradiocola</name>
    <dbReference type="NCBI Taxonomy" id="393059"/>
    <lineage>
        <taxon>Bacteria</taxon>
        <taxon>Thermotogati</taxon>
        <taxon>Deinococcota</taxon>
        <taxon>Deinococci</taxon>
        <taxon>Deinococcales</taxon>
        <taxon>Deinococcaceae</taxon>
        <taxon>Deinococcus</taxon>
    </lineage>
</organism>
<dbReference type="GO" id="GO:0005524">
    <property type="term" value="F:ATP binding"/>
    <property type="evidence" value="ECO:0007669"/>
    <property type="project" value="UniProtKB-KW"/>
</dbReference>
<reference evidence="11" key="1">
    <citation type="journal article" date="2014" name="Int. J. Syst. Evol. Microbiol.">
        <title>Complete genome sequence of Corynebacterium casei LMG S-19264T (=DSM 44701T), isolated from a smear-ripened cheese.</title>
        <authorList>
            <consortium name="US DOE Joint Genome Institute (JGI-PGF)"/>
            <person name="Walter F."/>
            <person name="Albersmeier A."/>
            <person name="Kalinowski J."/>
            <person name="Ruckert C."/>
        </authorList>
    </citation>
    <scope>NUCLEOTIDE SEQUENCE</scope>
    <source>
        <strain evidence="11">JCM 14371</strain>
    </source>
</reference>
<dbReference type="PANTHER" id="PTHR11777:SF9">
    <property type="entry name" value="ALANINE--TRNA LIGASE, CYTOPLASMIC"/>
    <property type="match status" value="1"/>
</dbReference>
<feature type="domain" description="Alanyl-transfer RNA synthetases family profile" evidence="10">
    <location>
        <begin position="9"/>
        <end position="252"/>
    </location>
</feature>
<reference evidence="11" key="2">
    <citation type="submission" date="2020-09" db="EMBL/GenBank/DDBJ databases">
        <authorList>
            <person name="Sun Q."/>
            <person name="Ohkuma M."/>
        </authorList>
    </citation>
    <scope>NUCLEOTIDE SEQUENCE</scope>
    <source>
        <strain evidence="11">JCM 14371</strain>
    </source>
</reference>
<comment type="caution">
    <text evidence="11">The sequence shown here is derived from an EMBL/GenBank/DDBJ whole genome shotgun (WGS) entry which is preliminary data.</text>
</comment>
<name>A0A917P6J5_9DEIO</name>
<keyword evidence="2" id="KW-0820">tRNA-binding</keyword>
<evidence type="ECO:0000256" key="5">
    <source>
        <dbReference type="ARBA" id="ARBA00022840"/>
    </source>
</evidence>
<dbReference type="GO" id="GO:0002161">
    <property type="term" value="F:aminoacyl-tRNA deacylase activity"/>
    <property type="evidence" value="ECO:0007669"/>
    <property type="project" value="TreeGrafter"/>
</dbReference>
<comment type="similarity">
    <text evidence="1">Belongs to the class-II aminoacyl-tRNA synthetase family.</text>
</comment>
<evidence type="ECO:0000313" key="11">
    <source>
        <dbReference type="EMBL" id="GGJ64009.1"/>
    </source>
</evidence>
<keyword evidence="7" id="KW-0648">Protein biosynthesis</keyword>
<dbReference type="InterPro" id="IPR012947">
    <property type="entry name" value="tRNA_SAD"/>
</dbReference>
<evidence type="ECO:0000256" key="2">
    <source>
        <dbReference type="ARBA" id="ARBA00022555"/>
    </source>
</evidence>
<keyword evidence="4" id="KW-0547">Nucleotide-binding</keyword>
<proteinExistence type="inferred from homology"/>
<evidence type="ECO:0000256" key="9">
    <source>
        <dbReference type="SAM" id="Coils"/>
    </source>
</evidence>
<dbReference type="Gene3D" id="3.30.980.10">
    <property type="entry name" value="Threonyl-trna Synthetase, Chain A, domain 2"/>
    <property type="match status" value="1"/>
</dbReference>
<dbReference type="InterPro" id="IPR009000">
    <property type="entry name" value="Transl_B-barrel_sf"/>
</dbReference>
<protein>
    <submittedName>
        <fullName evidence="11">Serine-tRNA(Ala) deacylase</fullName>
    </submittedName>
</protein>
<evidence type="ECO:0000256" key="3">
    <source>
        <dbReference type="ARBA" id="ARBA00022598"/>
    </source>
</evidence>
<evidence type="ECO:0000256" key="1">
    <source>
        <dbReference type="ARBA" id="ARBA00008226"/>
    </source>
</evidence>
<keyword evidence="9" id="KW-0175">Coiled coil</keyword>
<keyword evidence="6" id="KW-0694">RNA-binding</keyword>
<evidence type="ECO:0000313" key="12">
    <source>
        <dbReference type="Proteomes" id="UP000635726"/>
    </source>
</evidence>
<dbReference type="SUPFAM" id="SSF50447">
    <property type="entry name" value="Translation proteins"/>
    <property type="match status" value="1"/>
</dbReference>
<dbReference type="SUPFAM" id="SSF55186">
    <property type="entry name" value="ThrRS/AlaRS common domain"/>
    <property type="match status" value="1"/>
</dbReference>
<dbReference type="Pfam" id="PF01411">
    <property type="entry name" value="tRNA-synt_2c"/>
    <property type="match status" value="1"/>
</dbReference>
<dbReference type="InterPro" id="IPR018165">
    <property type="entry name" value="Ala-tRNA-synth_IIc_core"/>
</dbReference>
<gene>
    <name evidence="11" type="ORF">GCM10008939_04800</name>
</gene>
<dbReference type="Proteomes" id="UP000635726">
    <property type="component" value="Unassembled WGS sequence"/>
</dbReference>
<keyword evidence="5" id="KW-0067">ATP-binding</keyword>
<dbReference type="PROSITE" id="PS50860">
    <property type="entry name" value="AA_TRNA_LIGASE_II_ALA"/>
    <property type="match status" value="1"/>
</dbReference>
<dbReference type="Gene3D" id="3.10.310.40">
    <property type="match status" value="1"/>
</dbReference>
<dbReference type="SMART" id="SM00863">
    <property type="entry name" value="tRNA_SAD"/>
    <property type="match status" value="1"/>
</dbReference>